<dbReference type="GO" id="GO:0005615">
    <property type="term" value="C:extracellular space"/>
    <property type="evidence" value="ECO:0007669"/>
    <property type="project" value="TreeGrafter"/>
</dbReference>
<protein>
    <recommendedName>
        <fullName evidence="4">Peptidase M14 domain-containing protein</fullName>
    </recommendedName>
</protein>
<dbReference type="GO" id="GO:0004181">
    <property type="term" value="F:metallocarboxypeptidase activity"/>
    <property type="evidence" value="ECO:0007669"/>
    <property type="project" value="InterPro"/>
</dbReference>
<dbReference type="Proteomes" id="UP000321532">
    <property type="component" value="Unassembled WGS sequence"/>
</dbReference>
<dbReference type="SUPFAM" id="SSF53187">
    <property type="entry name" value="Zn-dependent exopeptidases"/>
    <property type="match status" value="1"/>
</dbReference>
<dbReference type="InterPro" id="IPR000834">
    <property type="entry name" value="Peptidase_M14"/>
</dbReference>
<comment type="caution">
    <text evidence="5">The sequence shown here is derived from an EMBL/GenBank/DDBJ whole genome shotgun (WGS) entry which is preliminary data.</text>
</comment>
<evidence type="ECO:0000313" key="6">
    <source>
        <dbReference type="Proteomes" id="UP000321532"/>
    </source>
</evidence>
<sequence length="574" mass="66412">MLLHYLLLLTTPWFLPPDWLTPHEKSGGQETATYQECISYYEQLDQAYEEVKLFTYGLTDSGRPLHLVVISLDRDFEVQSLRQRNKRLVLVQNGIHPGEPEGIDASMMLARDYMQQKDLRASLQNVVLLIIPVYNVDGALNRNRTSRANQNGPASYGFRGNARNLDLNRDYIKTDSRNARTFTQIFQEWQPDIFVDTHTSNGADYQHVMTLIATQKDKLASPLKNYLTQNLLPALEDGMEKAKFPMAPYVNTKGATPETGLLGFMDSPRYSSGYTALFNTIGFVTETHMLKPFDQRVKATYAFLELMVKMVNQDAARIADARSQANQAVLTQTNFPLNWVLDTTQADKVKFRGYRGKYKPSEVSGLPRLYYDRKAAFTKNIPYYNTFRATTVITKPKAYVVPQAWGEVIARLQLNNVTMEQLPVDTELEVELYHITDYQTAQRPYEGHYLHRDVQVRPEKRKLLFYRGDYLIYLNQPANRYLVETLEPQAVDSFFNWGFFDAILEQKEYFSDYVFEDVAAELLKNNPPLRQQHDAWKKANPEQAKSAQSNLDFIYRHSPYYEPSHLRYPIARIL</sequence>
<proteinExistence type="inferred from homology"/>
<dbReference type="PROSITE" id="PS52035">
    <property type="entry name" value="PEPTIDASE_M14"/>
    <property type="match status" value="1"/>
</dbReference>
<comment type="cofactor">
    <cofactor evidence="1">
        <name>Zn(2+)</name>
        <dbReference type="ChEBI" id="CHEBI:29105"/>
    </cofactor>
</comment>
<dbReference type="PANTHER" id="PTHR11705:SF145">
    <property type="entry name" value="PEPTIDASE M14 CARBOXYPEPTIDASE A DOMAIN-CONTAINING PROTEIN"/>
    <property type="match status" value="1"/>
</dbReference>
<evidence type="ECO:0000256" key="2">
    <source>
        <dbReference type="ARBA" id="ARBA00005988"/>
    </source>
</evidence>
<organism evidence="5 6">
    <name type="scientific">Adhaeribacter aerolatus</name>
    <dbReference type="NCBI Taxonomy" id="670289"/>
    <lineage>
        <taxon>Bacteria</taxon>
        <taxon>Pseudomonadati</taxon>
        <taxon>Bacteroidota</taxon>
        <taxon>Cytophagia</taxon>
        <taxon>Cytophagales</taxon>
        <taxon>Hymenobacteraceae</taxon>
        <taxon>Adhaeribacter</taxon>
    </lineage>
</organism>
<dbReference type="RefSeq" id="WP_146897356.1">
    <property type="nucleotide sequence ID" value="NZ_BJYS01000011.1"/>
</dbReference>
<dbReference type="Pfam" id="PF00246">
    <property type="entry name" value="Peptidase_M14"/>
    <property type="match status" value="1"/>
</dbReference>
<dbReference type="PANTHER" id="PTHR11705">
    <property type="entry name" value="PROTEASE FAMILY M14 CARBOXYPEPTIDASE A,B"/>
    <property type="match status" value="1"/>
</dbReference>
<evidence type="ECO:0000256" key="1">
    <source>
        <dbReference type="ARBA" id="ARBA00001947"/>
    </source>
</evidence>
<feature type="domain" description="Peptidase M14" evidence="4">
    <location>
        <begin position="30"/>
        <end position="311"/>
    </location>
</feature>
<accession>A0A512AWL0</accession>
<reference evidence="5 6" key="1">
    <citation type="submission" date="2019-07" db="EMBL/GenBank/DDBJ databases">
        <title>Whole genome shotgun sequence of Adhaeribacter aerolatus NBRC 106133.</title>
        <authorList>
            <person name="Hosoyama A."/>
            <person name="Uohara A."/>
            <person name="Ohji S."/>
            <person name="Ichikawa N."/>
        </authorList>
    </citation>
    <scope>NUCLEOTIDE SEQUENCE [LARGE SCALE GENOMIC DNA]</scope>
    <source>
        <strain evidence="5 6">NBRC 106133</strain>
    </source>
</reference>
<evidence type="ECO:0000256" key="3">
    <source>
        <dbReference type="PROSITE-ProRule" id="PRU01379"/>
    </source>
</evidence>
<feature type="active site" description="Proton donor/acceptor" evidence="3">
    <location>
        <position position="286"/>
    </location>
</feature>
<dbReference type="Gene3D" id="3.40.630.10">
    <property type="entry name" value="Zn peptidases"/>
    <property type="match status" value="1"/>
</dbReference>
<keyword evidence="6" id="KW-1185">Reference proteome</keyword>
<evidence type="ECO:0000259" key="4">
    <source>
        <dbReference type="PROSITE" id="PS52035"/>
    </source>
</evidence>
<dbReference type="OrthoDB" id="9767214at2"/>
<dbReference type="EMBL" id="BJYS01000011">
    <property type="protein sequence ID" value="GEO04109.1"/>
    <property type="molecule type" value="Genomic_DNA"/>
</dbReference>
<dbReference type="AlphaFoldDB" id="A0A512AWL0"/>
<evidence type="ECO:0000313" key="5">
    <source>
        <dbReference type="EMBL" id="GEO04109.1"/>
    </source>
</evidence>
<dbReference type="CDD" id="cd06241">
    <property type="entry name" value="M14-like"/>
    <property type="match status" value="1"/>
</dbReference>
<dbReference type="GO" id="GO:0008270">
    <property type="term" value="F:zinc ion binding"/>
    <property type="evidence" value="ECO:0007669"/>
    <property type="project" value="InterPro"/>
</dbReference>
<comment type="similarity">
    <text evidence="2 3">Belongs to the peptidase M14 family.</text>
</comment>
<dbReference type="GO" id="GO:0006508">
    <property type="term" value="P:proteolysis"/>
    <property type="evidence" value="ECO:0007669"/>
    <property type="project" value="InterPro"/>
</dbReference>
<gene>
    <name evidence="5" type="ORF">AAE02nite_17730</name>
</gene>
<name>A0A512AWL0_9BACT</name>